<dbReference type="SUPFAM" id="SSF56784">
    <property type="entry name" value="HAD-like"/>
    <property type="match status" value="1"/>
</dbReference>
<dbReference type="EMBL" id="FRXO01000001">
    <property type="protein sequence ID" value="SHO59880.1"/>
    <property type="molecule type" value="Genomic_DNA"/>
</dbReference>
<comment type="catalytic activity">
    <reaction evidence="1">
        <text>2-phosphoglycolate + H2O = glycolate + phosphate</text>
        <dbReference type="Rhea" id="RHEA:14369"/>
        <dbReference type="ChEBI" id="CHEBI:15377"/>
        <dbReference type="ChEBI" id="CHEBI:29805"/>
        <dbReference type="ChEBI" id="CHEBI:43474"/>
        <dbReference type="ChEBI" id="CHEBI:58033"/>
        <dbReference type="EC" id="3.1.3.18"/>
    </reaction>
</comment>
<evidence type="ECO:0000256" key="4">
    <source>
        <dbReference type="ARBA" id="ARBA00013078"/>
    </source>
</evidence>
<dbReference type="SFLD" id="SFLDS00003">
    <property type="entry name" value="Haloacid_Dehalogenase"/>
    <property type="match status" value="1"/>
</dbReference>
<proteinExistence type="inferred from homology"/>
<dbReference type="InterPro" id="IPR023198">
    <property type="entry name" value="PGP-like_dom2"/>
</dbReference>
<dbReference type="GO" id="GO:0006281">
    <property type="term" value="P:DNA repair"/>
    <property type="evidence" value="ECO:0007669"/>
    <property type="project" value="TreeGrafter"/>
</dbReference>
<dbReference type="NCBIfam" id="TIGR01509">
    <property type="entry name" value="HAD-SF-IA-v3"/>
    <property type="match status" value="1"/>
</dbReference>
<accession>A0A1M7Z525</accession>
<dbReference type="Pfam" id="PF00702">
    <property type="entry name" value="Hydrolase"/>
    <property type="match status" value="1"/>
</dbReference>
<dbReference type="InterPro" id="IPR050155">
    <property type="entry name" value="HAD-like_hydrolase_sf"/>
</dbReference>
<dbReference type="Gene3D" id="1.10.150.240">
    <property type="entry name" value="Putative phosphatase, domain 2"/>
    <property type="match status" value="1"/>
</dbReference>
<dbReference type="PRINTS" id="PR00413">
    <property type="entry name" value="HADHALOGNASE"/>
</dbReference>
<dbReference type="InterPro" id="IPR036412">
    <property type="entry name" value="HAD-like_sf"/>
</dbReference>
<dbReference type="CDD" id="cd07505">
    <property type="entry name" value="HAD_BPGM-like"/>
    <property type="match status" value="1"/>
</dbReference>
<keyword evidence="6" id="KW-1185">Reference proteome</keyword>
<dbReference type="InterPro" id="IPR023214">
    <property type="entry name" value="HAD_sf"/>
</dbReference>
<dbReference type="OrthoDB" id="9800058at2"/>
<comment type="similarity">
    <text evidence="3">Belongs to the HAD-like hydrolase superfamily. CbbY/CbbZ/Gph/YieH family.</text>
</comment>
<dbReference type="SFLD" id="SFLDG01129">
    <property type="entry name" value="C1.5:_HAD__Beta-PGM__Phosphata"/>
    <property type="match status" value="1"/>
</dbReference>
<name>A0A1M7Z525_9HYPH</name>
<dbReference type="Gene3D" id="3.40.50.1000">
    <property type="entry name" value="HAD superfamily/HAD-like"/>
    <property type="match status" value="1"/>
</dbReference>
<gene>
    <name evidence="5" type="ORF">SAMN02745172_00098</name>
</gene>
<dbReference type="STRING" id="1123029.SAMN02745172_00098"/>
<dbReference type="EC" id="3.1.3.18" evidence="4"/>
<dbReference type="InterPro" id="IPR006439">
    <property type="entry name" value="HAD-SF_hydro_IA"/>
</dbReference>
<evidence type="ECO:0000256" key="1">
    <source>
        <dbReference type="ARBA" id="ARBA00000830"/>
    </source>
</evidence>
<evidence type="ECO:0000313" key="6">
    <source>
        <dbReference type="Proteomes" id="UP000186406"/>
    </source>
</evidence>
<dbReference type="PANTHER" id="PTHR43434">
    <property type="entry name" value="PHOSPHOGLYCOLATE PHOSPHATASE"/>
    <property type="match status" value="1"/>
</dbReference>
<protein>
    <recommendedName>
        <fullName evidence="4">phosphoglycolate phosphatase</fullName>
        <ecNumber evidence="4">3.1.3.18</ecNumber>
    </recommendedName>
</protein>
<dbReference type="GO" id="GO:0008967">
    <property type="term" value="F:phosphoglycolate phosphatase activity"/>
    <property type="evidence" value="ECO:0007669"/>
    <property type="project" value="UniProtKB-EC"/>
</dbReference>
<evidence type="ECO:0000256" key="3">
    <source>
        <dbReference type="ARBA" id="ARBA00006171"/>
    </source>
</evidence>
<evidence type="ECO:0000256" key="2">
    <source>
        <dbReference type="ARBA" id="ARBA00004818"/>
    </source>
</evidence>
<evidence type="ECO:0000313" key="5">
    <source>
        <dbReference type="EMBL" id="SHO59880.1"/>
    </source>
</evidence>
<reference evidence="5 6" key="1">
    <citation type="submission" date="2016-12" db="EMBL/GenBank/DDBJ databases">
        <authorList>
            <person name="Song W.-J."/>
            <person name="Kurnit D.M."/>
        </authorList>
    </citation>
    <scope>NUCLEOTIDE SEQUENCE [LARGE SCALE GENOMIC DNA]</scope>
    <source>
        <strain evidence="5 6">DSM 19599</strain>
    </source>
</reference>
<dbReference type="Proteomes" id="UP000186406">
    <property type="component" value="Unassembled WGS sequence"/>
</dbReference>
<dbReference type="PANTHER" id="PTHR43434:SF1">
    <property type="entry name" value="PHOSPHOGLYCOLATE PHOSPHATASE"/>
    <property type="match status" value="1"/>
</dbReference>
<sequence>MTRYRAVLWDVDGTLIDSEPLHLACIRGVTAALGFDMTTEPEDRYLGLDHAAVFAAIAPRLTRPTTFEAWKQDIVATYIARVDAEAVPFVGARETMAAIAAAGIPQGCVSNSERVVVDANIAALGIAPLIGFSLSRDDVPAGKPDPAPYRLGCERLGIVPQEVIAVEDSATGAASAAGAGLRIVRVPSVLQPGPVSHSRLEGFGDVLRLLGVDAVRSLDRLDVATRPE</sequence>
<dbReference type="AlphaFoldDB" id="A0A1M7Z525"/>
<organism evidence="5 6">
    <name type="scientific">Pseudoxanthobacter soli DSM 19599</name>
    <dbReference type="NCBI Taxonomy" id="1123029"/>
    <lineage>
        <taxon>Bacteria</taxon>
        <taxon>Pseudomonadati</taxon>
        <taxon>Pseudomonadota</taxon>
        <taxon>Alphaproteobacteria</taxon>
        <taxon>Hyphomicrobiales</taxon>
        <taxon>Segnochrobactraceae</taxon>
        <taxon>Pseudoxanthobacter</taxon>
    </lineage>
</organism>
<dbReference type="RefSeq" id="WP_073625270.1">
    <property type="nucleotide sequence ID" value="NZ_FRXO01000001.1"/>
</dbReference>
<comment type="pathway">
    <text evidence="2">Organic acid metabolism; glycolate biosynthesis; glycolate from 2-phosphoglycolate: step 1/1.</text>
</comment>